<evidence type="ECO:0000256" key="5">
    <source>
        <dbReference type="ARBA" id="ARBA00022862"/>
    </source>
</evidence>
<keyword evidence="5" id="KW-0049">Antioxidant</keyword>
<dbReference type="OrthoDB" id="9812811at2"/>
<keyword evidence="7" id="KW-1015">Disulfide bond</keyword>
<dbReference type="EC" id="1.11.1.24" evidence="3"/>
<evidence type="ECO:0000256" key="1">
    <source>
        <dbReference type="ARBA" id="ARBA00003330"/>
    </source>
</evidence>
<feature type="domain" description="Thioredoxin" evidence="14">
    <location>
        <begin position="5"/>
        <end position="158"/>
    </location>
</feature>
<dbReference type="SUPFAM" id="SSF52833">
    <property type="entry name" value="Thioredoxin-like"/>
    <property type="match status" value="1"/>
</dbReference>
<name>A0A4R1FUV7_9PAST</name>
<dbReference type="GO" id="GO:0034599">
    <property type="term" value="P:cellular response to oxidative stress"/>
    <property type="evidence" value="ECO:0007669"/>
    <property type="project" value="TreeGrafter"/>
</dbReference>
<dbReference type="GO" id="GO:0008379">
    <property type="term" value="F:thioredoxin peroxidase activity"/>
    <property type="evidence" value="ECO:0007669"/>
    <property type="project" value="TreeGrafter"/>
</dbReference>
<gene>
    <name evidence="15" type="ORF">EV694_1127</name>
</gene>
<dbReference type="AlphaFoldDB" id="A0A4R1FUV7"/>
<evidence type="ECO:0000313" key="15">
    <source>
        <dbReference type="EMBL" id="TCJ98707.1"/>
    </source>
</evidence>
<evidence type="ECO:0000256" key="4">
    <source>
        <dbReference type="ARBA" id="ARBA00022559"/>
    </source>
</evidence>
<evidence type="ECO:0000256" key="7">
    <source>
        <dbReference type="ARBA" id="ARBA00023157"/>
    </source>
</evidence>
<evidence type="ECO:0000256" key="10">
    <source>
        <dbReference type="ARBA" id="ARBA00038489"/>
    </source>
</evidence>
<comment type="catalytic activity">
    <reaction evidence="12">
        <text>a hydroperoxide + [thioredoxin]-dithiol = an alcohol + [thioredoxin]-disulfide + H2O</text>
        <dbReference type="Rhea" id="RHEA:62620"/>
        <dbReference type="Rhea" id="RHEA-COMP:10698"/>
        <dbReference type="Rhea" id="RHEA-COMP:10700"/>
        <dbReference type="ChEBI" id="CHEBI:15377"/>
        <dbReference type="ChEBI" id="CHEBI:29950"/>
        <dbReference type="ChEBI" id="CHEBI:30879"/>
        <dbReference type="ChEBI" id="CHEBI:35924"/>
        <dbReference type="ChEBI" id="CHEBI:50058"/>
        <dbReference type="EC" id="1.11.1.24"/>
    </reaction>
</comment>
<keyword evidence="16" id="KW-1185">Reference proteome</keyword>
<comment type="caution">
    <text evidence="15">The sequence shown here is derived from an EMBL/GenBank/DDBJ whole genome shotgun (WGS) entry which is preliminary data.</text>
</comment>
<comment type="function">
    <text evidence="1">Thiol-specific peroxidase that catalyzes the reduction of hydrogen peroxide and organic hydroperoxides to water and alcohols, respectively. Plays a role in cell protection against oxidative stress by detoxifying peroxides and as sensor of hydrogen peroxide-mediated signaling events.</text>
</comment>
<evidence type="ECO:0000256" key="8">
    <source>
        <dbReference type="ARBA" id="ARBA00023284"/>
    </source>
</evidence>
<dbReference type="InterPro" id="IPR036249">
    <property type="entry name" value="Thioredoxin-like_sf"/>
</dbReference>
<keyword evidence="4" id="KW-0575">Peroxidase</keyword>
<evidence type="ECO:0000256" key="12">
    <source>
        <dbReference type="ARBA" id="ARBA00049091"/>
    </source>
</evidence>
<dbReference type="RefSeq" id="WP_132690336.1">
    <property type="nucleotide sequence ID" value="NZ_SMFT01000002.1"/>
</dbReference>
<dbReference type="PANTHER" id="PTHR42801:SF4">
    <property type="entry name" value="AHPC_TSA FAMILY PROTEIN"/>
    <property type="match status" value="1"/>
</dbReference>
<dbReference type="InterPro" id="IPR000866">
    <property type="entry name" value="AhpC/TSA"/>
</dbReference>
<dbReference type="GO" id="GO:0005737">
    <property type="term" value="C:cytoplasm"/>
    <property type="evidence" value="ECO:0007669"/>
    <property type="project" value="TreeGrafter"/>
</dbReference>
<dbReference type="GO" id="GO:0045454">
    <property type="term" value="P:cell redox homeostasis"/>
    <property type="evidence" value="ECO:0007669"/>
    <property type="project" value="TreeGrafter"/>
</dbReference>
<sequence length="162" mass="18464">MLSTLKQGQNAPHFCLLDQQGQQVCLTDFQGKKVLLYFYPKALTPGCTTQACHLRDSKEELNKLGVTIIGISPDLPTKLANFSEKKQLNFILLSDPEHQVAEQFGVWGEKKFMGKTFDGIHRISFLIDEQGKIEQVFDKFKTSNHHQVVIDYLKQHQCKIVS</sequence>
<dbReference type="Gene3D" id="3.40.30.10">
    <property type="entry name" value="Glutaredoxin"/>
    <property type="match status" value="1"/>
</dbReference>
<proteinExistence type="inferred from homology"/>
<evidence type="ECO:0000256" key="6">
    <source>
        <dbReference type="ARBA" id="ARBA00023002"/>
    </source>
</evidence>
<evidence type="ECO:0000256" key="2">
    <source>
        <dbReference type="ARBA" id="ARBA00011245"/>
    </source>
</evidence>
<evidence type="ECO:0000256" key="13">
    <source>
        <dbReference type="PIRSR" id="PIRSR000239-1"/>
    </source>
</evidence>
<reference evidence="15 16" key="1">
    <citation type="submission" date="2019-03" db="EMBL/GenBank/DDBJ databases">
        <title>Genomic Encyclopedia of Type Strains, Phase IV (KMG-IV): sequencing the most valuable type-strain genomes for metagenomic binning, comparative biology and taxonomic classification.</title>
        <authorList>
            <person name="Goeker M."/>
        </authorList>
    </citation>
    <scope>NUCLEOTIDE SEQUENCE [LARGE SCALE GENOMIC DNA]</scope>
    <source>
        <strain evidence="15 16">DSM 15534</strain>
    </source>
</reference>
<comment type="subunit">
    <text evidence="2">Monomer.</text>
</comment>
<evidence type="ECO:0000313" key="16">
    <source>
        <dbReference type="Proteomes" id="UP000294702"/>
    </source>
</evidence>
<dbReference type="EMBL" id="SMFT01000002">
    <property type="protein sequence ID" value="TCJ98707.1"/>
    <property type="molecule type" value="Genomic_DNA"/>
</dbReference>
<evidence type="ECO:0000256" key="3">
    <source>
        <dbReference type="ARBA" id="ARBA00013017"/>
    </source>
</evidence>
<dbReference type="CDD" id="cd03017">
    <property type="entry name" value="PRX_BCP"/>
    <property type="match status" value="1"/>
</dbReference>
<evidence type="ECO:0000259" key="14">
    <source>
        <dbReference type="PROSITE" id="PS51352"/>
    </source>
</evidence>
<dbReference type="InterPro" id="IPR024706">
    <property type="entry name" value="Peroxiredoxin_AhpC-typ"/>
</dbReference>
<dbReference type="NCBIfam" id="NF006960">
    <property type="entry name" value="PRK09437.1"/>
    <property type="match status" value="1"/>
</dbReference>
<dbReference type="PIRSF" id="PIRSF000239">
    <property type="entry name" value="AHPC"/>
    <property type="match status" value="1"/>
</dbReference>
<dbReference type="InterPro" id="IPR013766">
    <property type="entry name" value="Thioredoxin_domain"/>
</dbReference>
<accession>A0A4R1FUV7</accession>
<organism evidence="15 16">
    <name type="scientific">Volucribacter psittacicida</name>
    <dbReference type="NCBI Taxonomy" id="203482"/>
    <lineage>
        <taxon>Bacteria</taxon>
        <taxon>Pseudomonadati</taxon>
        <taxon>Pseudomonadota</taxon>
        <taxon>Gammaproteobacteria</taxon>
        <taxon>Pasteurellales</taxon>
        <taxon>Pasteurellaceae</taxon>
        <taxon>Volucribacter</taxon>
    </lineage>
</organism>
<protein>
    <recommendedName>
        <fullName evidence="3">thioredoxin-dependent peroxiredoxin</fullName>
        <ecNumber evidence="3">1.11.1.24</ecNumber>
    </recommendedName>
    <alternativeName>
        <fullName evidence="9">Thioredoxin peroxidase</fullName>
    </alternativeName>
    <alternativeName>
        <fullName evidence="11">Thioredoxin-dependent peroxiredoxin Bcp</fullName>
    </alternativeName>
</protein>
<feature type="active site" description="Cysteine sulfenic acid (-SOH) intermediate; for peroxidase activity" evidence="13">
    <location>
        <position position="47"/>
    </location>
</feature>
<evidence type="ECO:0000256" key="11">
    <source>
        <dbReference type="ARBA" id="ARBA00042639"/>
    </source>
</evidence>
<dbReference type="Pfam" id="PF00578">
    <property type="entry name" value="AhpC-TSA"/>
    <property type="match status" value="1"/>
</dbReference>
<dbReference type="FunFam" id="3.40.30.10:FF:000007">
    <property type="entry name" value="Thioredoxin-dependent thiol peroxidase"/>
    <property type="match status" value="1"/>
</dbReference>
<comment type="similarity">
    <text evidence="10">Belongs to the peroxiredoxin family. BCP/PrxQ subfamily.</text>
</comment>
<dbReference type="PROSITE" id="PS51352">
    <property type="entry name" value="THIOREDOXIN_2"/>
    <property type="match status" value="1"/>
</dbReference>
<dbReference type="PANTHER" id="PTHR42801">
    <property type="entry name" value="THIOREDOXIN-DEPENDENT PEROXIDE REDUCTASE"/>
    <property type="match status" value="1"/>
</dbReference>
<dbReference type="InterPro" id="IPR050924">
    <property type="entry name" value="Peroxiredoxin_BCP/PrxQ"/>
</dbReference>
<evidence type="ECO:0000256" key="9">
    <source>
        <dbReference type="ARBA" id="ARBA00032824"/>
    </source>
</evidence>
<dbReference type="Proteomes" id="UP000294702">
    <property type="component" value="Unassembled WGS sequence"/>
</dbReference>
<keyword evidence="6" id="KW-0560">Oxidoreductase</keyword>
<keyword evidence="8" id="KW-0676">Redox-active center</keyword>